<accession>A0A7C9LL89</accession>
<proteinExistence type="predicted"/>
<evidence type="ECO:0000256" key="4">
    <source>
        <dbReference type="SAM" id="SignalP"/>
    </source>
</evidence>
<evidence type="ECO:0000256" key="2">
    <source>
        <dbReference type="ARBA" id="ARBA00022452"/>
    </source>
</evidence>
<dbReference type="Proteomes" id="UP000483078">
    <property type="component" value="Unassembled WGS sequence"/>
</dbReference>
<gene>
    <name evidence="6" type="ORF">FH759_00730</name>
</gene>
<feature type="chain" id="PRO_5029001231" evidence="4">
    <location>
        <begin position="25"/>
        <end position="604"/>
    </location>
</feature>
<dbReference type="RefSeq" id="WP_273247648.1">
    <property type="nucleotide sequence ID" value="NZ_VENJ01000002.1"/>
</dbReference>
<feature type="signal peptide" evidence="4">
    <location>
        <begin position="1"/>
        <end position="24"/>
    </location>
</feature>
<keyword evidence="2" id="KW-0812">Transmembrane</keyword>
<dbReference type="PANTHER" id="PTHR12815:SF42">
    <property type="entry name" value="BACTERIAL SURFACE ANTIGEN (D15) DOMAIN-CONTAINING PROTEIN"/>
    <property type="match status" value="1"/>
</dbReference>
<protein>
    <submittedName>
        <fullName evidence="6">Outer membrane protein assembly factor</fullName>
    </submittedName>
</protein>
<keyword evidence="4" id="KW-0732">Signal</keyword>
<comment type="subcellular location">
    <subcellularLocation>
        <location evidence="1">Membrane</location>
    </subcellularLocation>
</comment>
<dbReference type="Gene3D" id="2.40.160.50">
    <property type="entry name" value="membrane protein fhac: a member of the omp85/tpsb transporter family"/>
    <property type="match status" value="1"/>
</dbReference>
<keyword evidence="2" id="KW-1134">Transmembrane beta strand</keyword>
<dbReference type="Pfam" id="PF01103">
    <property type="entry name" value="Omp85"/>
    <property type="match status" value="1"/>
</dbReference>
<sequence>MRHTRWLGALALTGALALAGPVAALEQLKLSVQPAPGTAADDQPLTALLKAASALYAARSDARTDPQDLVSAALADYAGLLEVLYGAGHYGGVISIRIDGREAAGIPPLSPPTRIDTIEIRIDPGPPFRFGAVDIAPRAPGSTLPDNAARGARARASALREATTGAVNDWRGAGHAFAKVAAQDVTADHAKQRLSARIRLAPGPRLRFGRLQVTPGSAVRPERIRAIAGLPTGKVFSPDALETSANRLRRSGAFRSVTLAEGKQAGEGDTLNITATVVDEKPRRIGAGAELSSMEGLRLSGYWLHRNLLGGAERLRVEAEIAGIAGQSGGIDSELSARFDKPAILGPDTGLFVHGDIKDLDEKTFKSREVRIGAGMSRRFSDELTGELGVDLSYADITDDLGQREFTLLSTPGSLLWDRRDDILSPTSGTFVQFEAEPFARLNGNSAGAQLIADARAYRAFGADKGAVLAGRVQLGTVIGPSIADTPPGMLFYSGGGDTVRGHPYQSLDVAQGGGVRTGGRSFAGLSGELRVGMSDKIGVVGFADAGFIAADGGFSGAGEWHAGAGVGLRYATPVGPLRLDVAAPIEGRTGDGVQIYIGIGQAF</sequence>
<feature type="domain" description="Bacterial surface antigen (D15)" evidence="5">
    <location>
        <begin position="307"/>
        <end position="604"/>
    </location>
</feature>
<organism evidence="6 7">
    <name type="scientific">Sediminimonas qiaohouensis</name>
    <dbReference type="NCBI Taxonomy" id="552061"/>
    <lineage>
        <taxon>Bacteria</taxon>
        <taxon>Pseudomonadati</taxon>
        <taxon>Pseudomonadota</taxon>
        <taxon>Alphaproteobacteria</taxon>
        <taxon>Rhodobacterales</taxon>
        <taxon>Roseobacteraceae</taxon>
        <taxon>Sediminimonas</taxon>
    </lineage>
</organism>
<name>A0A7C9LL89_9RHOB</name>
<dbReference type="AlphaFoldDB" id="A0A7C9LL89"/>
<reference evidence="6 7" key="1">
    <citation type="submission" date="2019-06" db="EMBL/GenBank/DDBJ databases">
        <title>Enrichment of Autotrophic Halophilic Microorganisms from Red Sea Brine Pool Using Microbial Electrosynthesis System.</title>
        <authorList>
            <person name="Alqahtani M.F."/>
            <person name="Bajracharya S."/>
            <person name="Katuri K.P."/>
            <person name="Ali M."/>
            <person name="Saikaly P.E."/>
        </authorList>
    </citation>
    <scope>NUCLEOTIDE SEQUENCE [LARGE SCALE GENOMIC DNA]</scope>
    <source>
        <strain evidence="6">MES6</strain>
    </source>
</reference>
<evidence type="ECO:0000313" key="7">
    <source>
        <dbReference type="Proteomes" id="UP000483078"/>
    </source>
</evidence>
<dbReference type="PANTHER" id="PTHR12815">
    <property type="entry name" value="SORTING AND ASSEMBLY MACHINERY SAMM50 PROTEIN FAMILY MEMBER"/>
    <property type="match status" value="1"/>
</dbReference>
<dbReference type="GO" id="GO:0019867">
    <property type="term" value="C:outer membrane"/>
    <property type="evidence" value="ECO:0007669"/>
    <property type="project" value="InterPro"/>
</dbReference>
<dbReference type="Gene3D" id="3.10.20.310">
    <property type="entry name" value="membrane protein fhac"/>
    <property type="match status" value="1"/>
</dbReference>
<dbReference type="InterPro" id="IPR000184">
    <property type="entry name" value="Bac_surfAg_D15"/>
</dbReference>
<evidence type="ECO:0000313" key="6">
    <source>
        <dbReference type="EMBL" id="MTJ03202.1"/>
    </source>
</evidence>
<evidence type="ECO:0000256" key="1">
    <source>
        <dbReference type="ARBA" id="ARBA00004370"/>
    </source>
</evidence>
<comment type="caution">
    <text evidence="6">The sequence shown here is derived from an EMBL/GenBank/DDBJ whole genome shotgun (WGS) entry which is preliminary data.</text>
</comment>
<dbReference type="InterPro" id="IPR039910">
    <property type="entry name" value="D15-like"/>
</dbReference>
<keyword evidence="3" id="KW-0472">Membrane</keyword>
<evidence type="ECO:0000256" key="3">
    <source>
        <dbReference type="ARBA" id="ARBA00023136"/>
    </source>
</evidence>
<evidence type="ECO:0000259" key="5">
    <source>
        <dbReference type="Pfam" id="PF01103"/>
    </source>
</evidence>
<dbReference type="EMBL" id="VENJ01000002">
    <property type="protein sequence ID" value="MTJ03202.1"/>
    <property type="molecule type" value="Genomic_DNA"/>
</dbReference>